<dbReference type="InterPro" id="IPR016082">
    <property type="entry name" value="Ribosomal_uL30_ferredoxin-like"/>
</dbReference>
<dbReference type="PANTHER" id="PTHR11524:SF16">
    <property type="entry name" value="LARGE RIBOSOMAL SUBUNIT PROTEIN UL30"/>
    <property type="match status" value="1"/>
</dbReference>
<evidence type="ECO:0000256" key="3">
    <source>
        <dbReference type="ARBA" id="ARBA00023274"/>
    </source>
</evidence>
<dbReference type="AlphaFoldDB" id="A0A2I9LPM3"/>
<evidence type="ECO:0000256" key="1">
    <source>
        <dbReference type="ARBA" id="ARBA00007594"/>
    </source>
</evidence>
<reference evidence="9" key="1">
    <citation type="journal article" date="2017" name="Toxicon">
        <title>Venom-gland transcriptomics and venom proteomics of the Hentz striped scorpion (Centruroides hentzi; Buthidae) reveal high toxin diversity in a harmless member of a lethal family.</title>
        <authorList>
            <person name="Ward M.J."/>
            <person name="Ellsworth S.A."/>
            <person name="Rokyta D.R."/>
        </authorList>
    </citation>
    <scope>NUCLEOTIDE SEQUENCE</scope>
    <source>
        <tissue evidence="9">Venom gland</tissue>
    </source>
</reference>
<feature type="domain" description="Large ribosomal subunit protein uL30 N-terminal eukaryotes" evidence="8">
    <location>
        <begin position="12"/>
        <end position="83"/>
    </location>
</feature>
<dbReference type="EMBL" id="GFWZ01000349">
    <property type="protein sequence ID" value="MBW20339.1"/>
    <property type="molecule type" value="Transcribed_RNA"/>
</dbReference>
<dbReference type="PANTHER" id="PTHR11524">
    <property type="entry name" value="60S RIBOSOMAL PROTEIN L7"/>
    <property type="match status" value="1"/>
</dbReference>
<dbReference type="Pfam" id="PF00327">
    <property type="entry name" value="Ribosomal_L30"/>
    <property type="match status" value="1"/>
</dbReference>
<evidence type="ECO:0000259" key="7">
    <source>
        <dbReference type="Pfam" id="PF00327"/>
    </source>
</evidence>
<evidence type="ECO:0000313" key="9">
    <source>
        <dbReference type="EMBL" id="MBW20339.1"/>
    </source>
</evidence>
<dbReference type="Gene3D" id="3.30.1390.20">
    <property type="entry name" value="Ribosomal protein L30, ferredoxin-like fold domain"/>
    <property type="match status" value="2"/>
</dbReference>
<dbReference type="InterPro" id="IPR039699">
    <property type="entry name" value="Ribosomal_uL30"/>
</dbReference>
<dbReference type="NCBIfam" id="TIGR01310">
    <property type="entry name" value="uL30_euk"/>
    <property type="match status" value="1"/>
</dbReference>
<evidence type="ECO:0000256" key="2">
    <source>
        <dbReference type="ARBA" id="ARBA00022980"/>
    </source>
</evidence>
<proteinExistence type="inferred from homology"/>
<comment type="function">
    <text evidence="6">Binds to G-rich structures in 28S rRNA and in mRNAs. Plays a regulatory role in the translation apparatus; inhibits cell-free translation of mRNAs.</text>
</comment>
<dbReference type="CDD" id="cd01657">
    <property type="entry name" value="Ribosomal_L7_archeal_euk"/>
    <property type="match status" value="1"/>
</dbReference>
<comment type="similarity">
    <text evidence="1">Belongs to the universal ribosomal protein uL30 family.</text>
</comment>
<dbReference type="GO" id="GO:0022625">
    <property type="term" value="C:cytosolic large ribosomal subunit"/>
    <property type="evidence" value="ECO:0007669"/>
    <property type="project" value="TreeGrafter"/>
</dbReference>
<dbReference type="SUPFAM" id="SSF55129">
    <property type="entry name" value="Ribosomal protein L30p/L7e"/>
    <property type="match status" value="1"/>
</dbReference>
<feature type="domain" description="Large ribosomal subunit protein uL30-like ferredoxin-like fold" evidence="7">
    <location>
        <begin position="88"/>
        <end position="138"/>
    </location>
</feature>
<evidence type="ECO:0000256" key="4">
    <source>
        <dbReference type="ARBA" id="ARBA00040575"/>
    </source>
</evidence>
<evidence type="ECO:0000256" key="6">
    <source>
        <dbReference type="ARBA" id="ARBA00055388"/>
    </source>
</evidence>
<protein>
    <recommendedName>
        <fullName evidence="4">Large ribosomal subunit protein uL30</fullName>
    </recommendedName>
    <alternativeName>
        <fullName evidence="5">60S ribosomal protein L7</fullName>
    </alternativeName>
</protein>
<dbReference type="GO" id="GO:0003723">
    <property type="term" value="F:RNA binding"/>
    <property type="evidence" value="ECO:0007669"/>
    <property type="project" value="InterPro"/>
</dbReference>
<dbReference type="InterPro" id="IPR035808">
    <property type="entry name" value="Ribosomal_uL30_euk_arc"/>
</dbReference>
<keyword evidence="3" id="KW-0687">Ribonucleoprotein</keyword>
<dbReference type="InterPro" id="IPR005998">
    <property type="entry name" value="Ribosomal_uL30_euk"/>
</dbReference>
<keyword evidence="2 9" id="KW-0689">Ribosomal protein</keyword>
<dbReference type="InterPro" id="IPR012988">
    <property type="entry name" value="Ribosomal_uL30_N_euk"/>
</dbReference>
<accession>A0A2I9LPM3</accession>
<dbReference type="GO" id="GO:0000463">
    <property type="term" value="P:maturation of LSU-rRNA from tricistronic rRNA transcript (SSU-rRNA, 5.8S rRNA, LSU-rRNA)"/>
    <property type="evidence" value="ECO:0007669"/>
    <property type="project" value="TreeGrafter"/>
</dbReference>
<name>A0A2I9LPM3_9SCOR</name>
<evidence type="ECO:0000256" key="5">
    <source>
        <dbReference type="ARBA" id="ARBA00041271"/>
    </source>
</evidence>
<dbReference type="GO" id="GO:0003735">
    <property type="term" value="F:structural constituent of ribosome"/>
    <property type="evidence" value="ECO:0007669"/>
    <property type="project" value="TreeGrafter"/>
</dbReference>
<sequence>MAEKMETSLPQVPENLLKKQKKRAEIKAKAIQNAIKQRKLFKQKRVQIFKKAEQYIREYRRMDRDEIRLKRIARNQGNFYVPAEPKLAFVIRIRGINGVSPKPRKVLQLFRLRQINNGVFIKLNKATINMLRIAEPYITWGYPNLKVVRELIYKRGFGRVSHRRIPLTDNSIIEQRLGKYGIICMEDLIHEIYTVGPHFKKASNFLWHFKLNNPKGGWRKKTVHYVEGGDFGNREENLNVLLKKMI</sequence>
<dbReference type="FunFam" id="3.30.1390.20:FF:000003">
    <property type="entry name" value="60S ribosomal protein L7"/>
    <property type="match status" value="1"/>
</dbReference>
<evidence type="ECO:0000259" key="8">
    <source>
        <dbReference type="Pfam" id="PF08079"/>
    </source>
</evidence>
<dbReference type="Pfam" id="PF08079">
    <property type="entry name" value="Ribosomal_L30_N"/>
    <property type="match status" value="1"/>
</dbReference>
<dbReference type="FunFam" id="3.30.1390.20:FF:000002">
    <property type="entry name" value="60S ribosomal protein L7"/>
    <property type="match status" value="1"/>
</dbReference>
<dbReference type="InterPro" id="IPR036919">
    <property type="entry name" value="Ribo_uL30_ferredoxin-like_sf"/>
</dbReference>
<dbReference type="PROSITE" id="PS00634">
    <property type="entry name" value="RIBOSOMAL_L30"/>
    <property type="match status" value="1"/>
</dbReference>
<organism evidence="9">
    <name type="scientific">Centruroides hentzi</name>
    <dbReference type="NCBI Taxonomy" id="88313"/>
    <lineage>
        <taxon>Eukaryota</taxon>
        <taxon>Metazoa</taxon>
        <taxon>Ecdysozoa</taxon>
        <taxon>Arthropoda</taxon>
        <taxon>Chelicerata</taxon>
        <taxon>Arachnida</taxon>
        <taxon>Scorpiones</taxon>
        <taxon>Buthida</taxon>
        <taxon>Buthoidea</taxon>
        <taxon>Buthidae</taxon>
        <taxon>Centruroides</taxon>
    </lineage>
</organism>
<dbReference type="InterPro" id="IPR018038">
    <property type="entry name" value="Ribosomal_uL30_CS"/>
</dbReference>